<name>A0ABP5K5C5_9MICC</name>
<dbReference type="Proteomes" id="UP001500102">
    <property type="component" value="Unassembled WGS sequence"/>
</dbReference>
<gene>
    <name evidence="1" type="ORF">GCM10009825_05570</name>
</gene>
<accession>A0ABP5K5C5</accession>
<organism evidence="1 2">
    <name type="scientific">Arthrobacter humicola</name>
    <dbReference type="NCBI Taxonomy" id="409291"/>
    <lineage>
        <taxon>Bacteria</taxon>
        <taxon>Bacillati</taxon>
        <taxon>Actinomycetota</taxon>
        <taxon>Actinomycetes</taxon>
        <taxon>Micrococcales</taxon>
        <taxon>Micrococcaceae</taxon>
        <taxon>Arthrobacter</taxon>
    </lineage>
</organism>
<sequence length="331" mass="36700">MAPPPPGCDLRSMKELPRLILAREHVQQGLTPKKLAKRCRSGVLVRVRQGVYVDGEAWRALQPWEQYRLRVSAAAEAFTAPTVFARHSAASVWGVPTIGQRHPVHALTLQNAGGRSRAGVQRHYAAPDGLKVFRREGLLVTGRVRTVLDLAAFTPFAQAIVPLDHVLRPDAAQGLPALSKEMLLAGVEGNYTAAAALRIRTAVEFADPRSGSPGESYSRGLMWVAGFQPPELQHEVRDSAGLAGYTDYYWETARLAGEFDGVEKYLKPEYLRGRTASQAVVDEKERENRIRAMGLRVVRWVWADLMEPGRLEQKLAAFGVPRRRARSAVWP</sequence>
<protein>
    <recommendedName>
        <fullName evidence="3">Transcriptional regulator, AbiEi antitoxin, Type IV TA system</fullName>
    </recommendedName>
</protein>
<comment type="caution">
    <text evidence="1">The sequence shown here is derived from an EMBL/GenBank/DDBJ whole genome shotgun (WGS) entry which is preliminary data.</text>
</comment>
<proteinExistence type="predicted"/>
<dbReference type="EMBL" id="BAAAQB010000008">
    <property type="protein sequence ID" value="GAA2127475.1"/>
    <property type="molecule type" value="Genomic_DNA"/>
</dbReference>
<evidence type="ECO:0008006" key="3">
    <source>
        <dbReference type="Google" id="ProtNLM"/>
    </source>
</evidence>
<evidence type="ECO:0000313" key="1">
    <source>
        <dbReference type="EMBL" id="GAA2127475.1"/>
    </source>
</evidence>
<keyword evidence="2" id="KW-1185">Reference proteome</keyword>
<evidence type="ECO:0000313" key="2">
    <source>
        <dbReference type="Proteomes" id="UP001500102"/>
    </source>
</evidence>
<reference evidence="2" key="1">
    <citation type="journal article" date="2019" name="Int. J. Syst. Evol. Microbiol.">
        <title>The Global Catalogue of Microorganisms (GCM) 10K type strain sequencing project: providing services to taxonomists for standard genome sequencing and annotation.</title>
        <authorList>
            <consortium name="The Broad Institute Genomics Platform"/>
            <consortium name="The Broad Institute Genome Sequencing Center for Infectious Disease"/>
            <person name="Wu L."/>
            <person name="Ma J."/>
        </authorList>
    </citation>
    <scope>NUCLEOTIDE SEQUENCE [LARGE SCALE GENOMIC DNA]</scope>
    <source>
        <strain evidence="2">JCM 15921</strain>
    </source>
</reference>